<evidence type="ECO:0000256" key="2">
    <source>
        <dbReference type="ARBA" id="ARBA00022692"/>
    </source>
</evidence>
<dbReference type="STRING" id="252740.A0A423WEF0"/>
<dbReference type="PANTHER" id="PTHR13439">
    <property type="entry name" value="CT120 PROTEIN"/>
    <property type="match status" value="1"/>
</dbReference>
<evidence type="ECO:0000256" key="3">
    <source>
        <dbReference type="ARBA" id="ARBA00022989"/>
    </source>
</evidence>
<feature type="transmembrane region" description="Helical" evidence="6">
    <location>
        <begin position="166"/>
        <end position="187"/>
    </location>
</feature>
<dbReference type="AlphaFoldDB" id="A0A423WEF0"/>
<dbReference type="InterPro" id="IPR006634">
    <property type="entry name" value="TLC-dom"/>
</dbReference>
<evidence type="ECO:0000259" key="7">
    <source>
        <dbReference type="PROSITE" id="PS50922"/>
    </source>
</evidence>
<dbReference type="EMBL" id="LJZO01000006">
    <property type="protein sequence ID" value="ROW01762.1"/>
    <property type="molecule type" value="Genomic_DNA"/>
</dbReference>
<feature type="transmembrane region" description="Helical" evidence="6">
    <location>
        <begin position="36"/>
        <end position="55"/>
    </location>
</feature>
<keyword evidence="3 6" id="KW-1133">Transmembrane helix</keyword>
<evidence type="ECO:0000256" key="6">
    <source>
        <dbReference type="SAM" id="Phobius"/>
    </source>
</evidence>
<feature type="domain" description="TLC" evidence="7">
    <location>
        <begin position="68"/>
        <end position="301"/>
    </location>
</feature>
<dbReference type="Proteomes" id="UP000284375">
    <property type="component" value="Unassembled WGS sequence"/>
</dbReference>
<comment type="subcellular location">
    <subcellularLocation>
        <location evidence="1">Membrane</location>
        <topology evidence="1">Multi-pass membrane protein</topology>
    </subcellularLocation>
</comment>
<dbReference type="GO" id="GO:0005783">
    <property type="term" value="C:endoplasmic reticulum"/>
    <property type="evidence" value="ECO:0007669"/>
    <property type="project" value="TreeGrafter"/>
</dbReference>
<dbReference type="PROSITE" id="PS50922">
    <property type="entry name" value="TLC"/>
    <property type="match status" value="1"/>
</dbReference>
<proteinExistence type="predicted"/>
<dbReference type="Pfam" id="PF03798">
    <property type="entry name" value="TRAM_LAG1_CLN8"/>
    <property type="match status" value="1"/>
</dbReference>
<evidence type="ECO:0000256" key="5">
    <source>
        <dbReference type="PROSITE-ProRule" id="PRU00205"/>
    </source>
</evidence>
<gene>
    <name evidence="8" type="ORF">VSDG_02221</name>
</gene>
<evidence type="ECO:0000256" key="4">
    <source>
        <dbReference type="ARBA" id="ARBA00023136"/>
    </source>
</evidence>
<dbReference type="SMART" id="SM00724">
    <property type="entry name" value="TLC"/>
    <property type="match status" value="1"/>
</dbReference>
<dbReference type="InterPro" id="IPR050846">
    <property type="entry name" value="TLCD"/>
</dbReference>
<keyword evidence="4 5" id="KW-0472">Membrane</keyword>
<reference evidence="8 9" key="1">
    <citation type="submission" date="2015-09" db="EMBL/GenBank/DDBJ databases">
        <title>Host preference determinants of Valsa canker pathogens revealed by comparative genomics.</title>
        <authorList>
            <person name="Yin Z."/>
            <person name="Huang L."/>
        </authorList>
    </citation>
    <scope>NUCLEOTIDE SEQUENCE [LARGE SCALE GENOMIC DNA]</scope>
    <source>
        <strain evidence="8 9">YSFL</strain>
    </source>
</reference>
<feature type="transmembrane region" description="Helical" evidence="6">
    <location>
        <begin position="76"/>
        <end position="97"/>
    </location>
</feature>
<dbReference type="PANTHER" id="PTHR13439:SF0">
    <property type="entry name" value="TOPOISOMERASE I DAMAGE AFFECTED PROTEIN 4"/>
    <property type="match status" value="1"/>
</dbReference>
<feature type="transmembrane region" description="Helical" evidence="6">
    <location>
        <begin position="266"/>
        <end position="289"/>
    </location>
</feature>
<evidence type="ECO:0000256" key="1">
    <source>
        <dbReference type="ARBA" id="ARBA00004141"/>
    </source>
</evidence>
<comment type="caution">
    <text evidence="8">The sequence shown here is derived from an EMBL/GenBank/DDBJ whole genome shotgun (WGS) entry which is preliminary data.</text>
</comment>
<protein>
    <recommendedName>
        <fullName evidence="7">TLC domain-containing protein</fullName>
    </recommendedName>
</protein>
<keyword evidence="9" id="KW-1185">Reference proteome</keyword>
<name>A0A423WEF0_CYTCH</name>
<keyword evidence="2 5" id="KW-0812">Transmembrane</keyword>
<evidence type="ECO:0000313" key="9">
    <source>
        <dbReference type="Proteomes" id="UP000284375"/>
    </source>
</evidence>
<dbReference type="GO" id="GO:0016020">
    <property type="term" value="C:membrane"/>
    <property type="evidence" value="ECO:0007669"/>
    <property type="project" value="UniProtKB-SubCell"/>
</dbReference>
<feature type="transmembrane region" description="Helical" evidence="6">
    <location>
        <begin position="109"/>
        <end position="128"/>
    </location>
</feature>
<dbReference type="GO" id="GO:0055088">
    <property type="term" value="P:lipid homeostasis"/>
    <property type="evidence" value="ECO:0007669"/>
    <property type="project" value="TreeGrafter"/>
</dbReference>
<feature type="transmembrane region" description="Helical" evidence="6">
    <location>
        <begin position="199"/>
        <end position="219"/>
    </location>
</feature>
<accession>A0A423WEF0</accession>
<organism evidence="8 9">
    <name type="scientific">Cytospora chrysosperma</name>
    <name type="common">Cytospora canker fungus</name>
    <name type="synonym">Sphaeria chrysosperma</name>
    <dbReference type="NCBI Taxonomy" id="252740"/>
    <lineage>
        <taxon>Eukaryota</taxon>
        <taxon>Fungi</taxon>
        <taxon>Dikarya</taxon>
        <taxon>Ascomycota</taxon>
        <taxon>Pezizomycotina</taxon>
        <taxon>Sordariomycetes</taxon>
        <taxon>Sordariomycetidae</taxon>
        <taxon>Diaporthales</taxon>
        <taxon>Cytosporaceae</taxon>
        <taxon>Cytospora</taxon>
    </lineage>
</organism>
<dbReference type="OrthoDB" id="10266980at2759"/>
<feature type="transmembrane region" description="Helical" evidence="6">
    <location>
        <begin position="140"/>
        <end position="160"/>
    </location>
</feature>
<sequence>MKDPFPIAPIPALSEWVRPFAEKCNLTVLPLHIHEVLAAALLYTFIHLVVSPWASKKYFPKYYPTDRGKRVSWDSHVVSLFQSTLINIMALYCMWADEERKTMDWQARIWGYTGASGLVQSMAAGYFVWDFITTLSFLDVFGLGLLAHATSALLVYSFGYRPFLNYYASVFILYELSTPFLNVHWFCDKLGMTGSKLQLYNGIVLLITFFSARLIWGVGQSAFVWYDMYRALYTAPNTEYMSVTPTDEKLPGSEDIMMFAKEAGTLPVWLVVIYMASNLTLTALNFVWFSKMIKAVRKRFVPAKDKEEPVQGDGSAAGSGTAASIVEKVGEIRRRNTIPEIEIKGDLGDIQ</sequence>
<evidence type="ECO:0000313" key="8">
    <source>
        <dbReference type="EMBL" id="ROW01762.1"/>
    </source>
</evidence>